<proteinExistence type="inferred from homology"/>
<dbReference type="Gene3D" id="3.40.50.620">
    <property type="entry name" value="HUPs"/>
    <property type="match status" value="2"/>
</dbReference>
<dbReference type="RefSeq" id="WP_274374028.1">
    <property type="nucleotide sequence ID" value="NZ_CP072943.1"/>
</dbReference>
<dbReference type="AlphaFoldDB" id="A0A9Q7AEC2"/>
<reference evidence="4" key="1">
    <citation type="submission" date="2021-04" db="EMBL/GenBank/DDBJ databases">
        <title>A novel Synergistetes isolate from a pyrite-forming mixed culture.</title>
        <authorList>
            <person name="Bunk B."/>
            <person name="Sproer C."/>
            <person name="Spring S."/>
            <person name="Pester M."/>
        </authorList>
    </citation>
    <scope>NUCLEOTIDE SEQUENCE [LARGE SCALE GENOMIC DNA]</scope>
    <source>
        <strain evidence="4">J.5.4.2-T.3.5.2</strain>
    </source>
</reference>
<dbReference type="InterPro" id="IPR014729">
    <property type="entry name" value="Rossmann-like_a/b/a_fold"/>
</dbReference>
<dbReference type="KEGG" id="aram:KAR29_02225"/>
<accession>A0A9Q7AEC2</accession>
<keyword evidence="4" id="KW-1185">Reference proteome</keyword>
<name>A0A9Q7AEC2_9BACT</name>
<feature type="domain" description="UspA" evidence="2">
    <location>
        <begin position="131"/>
        <end position="260"/>
    </location>
</feature>
<dbReference type="PANTHER" id="PTHR46268:SF27">
    <property type="entry name" value="UNIVERSAL STRESS PROTEIN RV2623"/>
    <property type="match status" value="1"/>
</dbReference>
<dbReference type="CDD" id="cd00293">
    <property type="entry name" value="USP-like"/>
    <property type="match status" value="1"/>
</dbReference>
<dbReference type="InterPro" id="IPR006016">
    <property type="entry name" value="UspA"/>
</dbReference>
<dbReference type="EMBL" id="CP072943">
    <property type="protein sequence ID" value="QTX32774.1"/>
    <property type="molecule type" value="Genomic_DNA"/>
</dbReference>
<dbReference type="SUPFAM" id="SSF52402">
    <property type="entry name" value="Adenine nucleotide alpha hydrolases-like"/>
    <property type="match status" value="2"/>
</dbReference>
<dbReference type="Pfam" id="PF00582">
    <property type="entry name" value="Usp"/>
    <property type="match status" value="2"/>
</dbReference>
<evidence type="ECO:0000259" key="2">
    <source>
        <dbReference type="Pfam" id="PF00582"/>
    </source>
</evidence>
<dbReference type="PANTHER" id="PTHR46268">
    <property type="entry name" value="STRESS RESPONSE PROTEIN NHAX"/>
    <property type="match status" value="1"/>
</dbReference>
<evidence type="ECO:0000313" key="4">
    <source>
        <dbReference type="Proteomes" id="UP000671879"/>
    </source>
</evidence>
<sequence length="268" mass="28946">MWRKTLFHHDLSEEATSLVDWAAGRLFAGETTLLLAHIVNPVLGPETPQSVRLAQEELERLAADLPPGVRTEIFVAAGDPLEELPRLARERGCTSALLLLDDADEAALVVPRLALPQLLLWKGRQHDEELFRSVAVALDLSPDRTEPLLAALAEGLGGRTDDLELLHSLSPSGPEAAPDLLLSADAALQEIGTELSGTFGSVRTALLTGDPEETVPDHLDRTRPSLLVLGLSRHGDLWELFLGGTAQRLLRRVTVPVLLLPVDAADPI</sequence>
<feature type="domain" description="UspA" evidence="2">
    <location>
        <begin position="1"/>
        <end position="94"/>
    </location>
</feature>
<comment type="similarity">
    <text evidence="1">Belongs to the universal stress protein A family.</text>
</comment>
<dbReference type="Proteomes" id="UP000671879">
    <property type="component" value="Chromosome"/>
</dbReference>
<evidence type="ECO:0000256" key="1">
    <source>
        <dbReference type="ARBA" id="ARBA00008791"/>
    </source>
</evidence>
<gene>
    <name evidence="3" type="ORF">KAR29_02225</name>
</gene>
<organism evidence="3 4">
    <name type="scientific">Aminithiophilus ramosus</name>
    <dbReference type="NCBI Taxonomy" id="3029084"/>
    <lineage>
        <taxon>Bacteria</taxon>
        <taxon>Thermotogati</taxon>
        <taxon>Synergistota</taxon>
        <taxon>Synergistia</taxon>
        <taxon>Synergistales</taxon>
        <taxon>Aminithiophilaceae</taxon>
        <taxon>Aminithiophilus</taxon>
    </lineage>
</organism>
<protein>
    <submittedName>
        <fullName evidence="3">Universal stress protein</fullName>
    </submittedName>
</protein>
<evidence type="ECO:0000313" key="3">
    <source>
        <dbReference type="EMBL" id="QTX32774.1"/>
    </source>
</evidence>